<dbReference type="GO" id="GO:0015360">
    <property type="term" value="F:acetate:proton symporter activity"/>
    <property type="evidence" value="ECO:0007669"/>
    <property type="project" value="TreeGrafter"/>
</dbReference>
<keyword evidence="3 6" id="KW-0812">Transmembrane</keyword>
<name>G2I3C5_KOMMN</name>
<keyword evidence="4 6" id="KW-1133">Transmembrane helix</keyword>
<dbReference type="RefSeq" id="WP_014104310.1">
    <property type="nucleotide sequence ID" value="NC_016027.1"/>
</dbReference>
<dbReference type="PROSITE" id="PS01114">
    <property type="entry name" value="GPR1_FUN34_YAAH"/>
    <property type="match status" value="1"/>
</dbReference>
<dbReference type="Pfam" id="PF01184">
    <property type="entry name" value="Gpr1_Fun34_YaaH"/>
    <property type="match status" value="1"/>
</dbReference>
<keyword evidence="5 6" id="KW-0472">Membrane</keyword>
<evidence type="ECO:0000256" key="4">
    <source>
        <dbReference type="ARBA" id="ARBA00022989"/>
    </source>
</evidence>
<protein>
    <submittedName>
        <fullName evidence="7">Acetate transporter</fullName>
    </submittedName>
</protein>
<feature type="transmembrane region" description="Helical" evidence="6">
    <location>
        <begin position="159"/>
        <end position="181"/>
    </location>
</feature>
<feature type="transmembrane region" description="Helical" evidence="6">
    <location>
        <begin position="75"/>
        <end position="97"/>
    </location>
</feature>
<reference evidence="8" key="1">
    <citation type="journal article" date="2011" name="J. Bacteriol.">
        <title>Complete genome sequence of NBRC 3288, a unique cellulose-nonproducing strain of Gluconacetobacter xylinus isolated from vinegar.</title>
        <authorList>
            <person name="Ogino H."/>
            <person name="Azuma Y."/>
            <person name="Hosoyama A."/>
            <person name="Nakazawa H."/>
            <person name="Matsutani M."/>
            <person name="Hasegawa A."/>
            <person name="Otsuyama K."/>
            <person name="Matsushita K."/>
            <person name="Fujita N."/>
            <person name="Shirai M."/>
        </authorList>
    </citation>
    <scope>NUCLEOTIDE SEQUENCE [LARGE SCALE GENOMIC DNA]</scope>
    <source>
        <strain evidence="8">NBRC 3288 / BCRC 11682 / LMG 1693</strain>
    </source>
</reference>
<dbReference type="EMBL" id="AP012159">
    <property type="protein sequence ID" value="BAK82730.1"/>
    <property type="molecule type" value="Genomic_DNA"/>
</dbReference>
<evidence type="ECO:0000256" key="5">
    <source>
        <dbReference type="ARBA" id="ARBA00023136"/>
    </source>
</evidence>
<feature type="transmembrane region" description="Helical" evidence="6">
    <location>
        <begin position="43"/>
        <end position="63"/>
    </location>
</feature>
<organism evidence="7 8">
    <name type="scientific">Komagataeibacter medellinensis (strain NBRC 3288 / BCRC 11682 / LMG 1693 / Kondo 51)</name>
    <name type="common">Gluconacetobacter medellinensis</name>
    <dbReference type="NCBI Taxonomy" id="634177"/>
    <lineage>
        <taxon>Bacteria</taxon>
        <taxon>Pseudomonadati</taxon>
        <taxon>Pseudomonadota</taxon>
        <taxon>Alphaproteobacteria</taxon>
        <taxon>Acetobacterales</taxon>
        <taxon>Acetobacteraceae</taxon>
        <taxon>Komagataeibacter</taxon>
    </lineage>
</organism>
<dbReference type="InterPro" id="IPR047622">
    <property type="entry name" value="GPR1_FUN34_YAAH"/>
</dbReference>
<dbReference type="Proteomes" id="UP000009044">
    <property type="component" value="Chromosome"/>
</dbReference>
<dbReference type="AlphaFoldDB" id="G2I3C5"/>
<dbReference type="PANTHER" id="PTHR30178">
    <property type="entry name" value="INNER MEMBRANE PROTEIN YAAH"/>
    <property type="match status" value="1"/>
</dbReference>
<dbReference type="GO" id="GO:0005886">
    <property type="term" value="C:plasma membrane"/>
    <property type="evidence" value="ECO:0007669"/>
    <property type="project" value="TreeGrafter"/>
</dbReference>
<dbReference type="KEGG" id="gxy:GLX_03180"/>
<evidence type="ECO:0000256" key="6">
    <source>
        <dbReference type="SAM" id="Phobius"/>
    </source>
</evidence>
<dbReference type="NCBIfam" id="NF038013">
    <property type="entry name" value="AceTr_1"/>
    <property type="match status" value="1"/>
</dbReference>
<evidence type="ECO:0000313" key="8">
    <source>
        <dbReference type="Proteomes" id="UP000009044"/>
    </source>
</evidence>
<dbReference type="InterPro" id="IPR047623">
    <property type="entry name" value="SatP"/>
</dbReference>
<dbReference type="PANTHER" id="PTHR30178:SF3">
    <property type="entry name" value="SUCCINATE-ACETATE_PROTON SYMPORTER SATP"/>
    <property type="match status" value="1"/>
</dbReference>
<dbReference type="PATRIC" id="fig|634177.7.peg.354"/>
<evidence type="ECO:0000313" key="7">
    <source>
        <dbReference type="EMBL" id="BAK82730.1"/>
    </source>
</evidence>
<proteinExistence type="inferred from homology"/>
<dbReference type="InterPro" id="IPR000791">
    <property type="entry name" value="Gpr1/Fun34/SatP-like"/>
</dbReference>
<dbReference type="HOGENOM" id="CLU_051062_3_0_5"/>
<evidence type="ECO:0000256" key="3">
    <source>
        <dbReference type="ARBA" id="ARBA00022692"/>
    </source>
</evidence>
<accession>G2I3C5</accession>
<dbReference type="GO" id="GO:0071422">
    <property type="term" value="P:succinate transmembrane transport"/>
    <property type="evidence" value="ECO:0007669"/>
    <property type="project" value="TreeGrafter"/>
</dbReference>
<gene>
    <name evidence="7" type="ordered locus">GLX_03180</name>
</gene>
<comment type="similarity">
    <text evidence="2">Belongs to the acetate uptake transporter (AceTr) (TC 2.A.96) family.</text>
</comment>
<comment type="subcellular location">
    <subcellularLocation>
        <location evidence="1">Membrane</location>
        <topology evidence="1">Multi-pass membrane protein</topology>
    </subcellularLocation>
</comment>
<sequence>MKRNNRMGHTLAAANPAPLGLMGFGMTTVLLNLHNAQLVPMGAAILAMGLVFGGMTQFVAGLLEYANGNTFGMTAFMAYGAFWISLVVLLFLPHWGLAPASSPALLGSYLWMWGLFTAIMAAGTLAASRAHQTVFFSLMLLFALLGGAEMFAIPTLNVIAGYEGLFCGLSAIYLAAAEIFAEQFGRAILPIGLHRPAPLHRDDLMVHMS</sequence>
<dbReference type="eggNOG" id="COG1584">
    <property type="taxonomic scope" value="Bacteria"/>
</dbReference>
<feature type="transmembrane region" description="Helical" evidence="6">
    <location>
        <begin position="134"/>
        <end position="153"/>
    </location>
</feature>
<feature type="transmembrane region" description="Helical" evidence="6">
    <location>
        <begin position="109"/>
        <end position="127"/>
    </location>
</feature>
<feature type="transmembrane region" description="Helical" evidence="6">
    <location>
        <begin position="12"/>
        <end position="31"/>
    </location>
</feature>
<evidence type="ECO:0000256" key="1">
    <source>
        <dbReference type="ARBA" id="ARBA00004141"/>
    </source>
</evidence>
<evidence type="ECO:0000256" key="2">
    <source>
        <dbReference type="ARBA" id="ARBA00005587"/>
    </source>
</evidence>